<accession>A0ABP5M0X5</accession>
<dbReference type="InterPro" id="IPR007061">
    <property type="entry name" value="MST-like"/>
</dbReference>
<keyword evidence="3" id="KW-1185">Reference proteome</keyword>
<dbReference type="EMBL" id="BAAAQR010000017">
    <property type="protein sequence ID" value="GAA2155483.1"/>
    <property type="molecule type" value="Genomic_DNA"/>
</dbReference>
<evidence type="ECO:0000313" key="3">
    <source>
        <dbReference type="Proteomes" id="UP001501771"/>
    </source>
</evidence>
<dbReference type="SUPFAM" id="SSF109854">
    <property type="entry name" value="DinB/YfiT-like putative metalloenzymes"/>
    <property type="match status" value="1"/>
</dbReference>
<dbReference type="InterPro" id="IPR034660">
    <property type="entry name" value="DinB/YfiT-like"/>
</dbReference>
<name>A0ABP5M0X5_9ACTN</name>
<dbReference type="Pfam" id="PF04978">
    <property type="entry name" value="MST"/>
    <property type="match status" value="1"/>
</dbReference>
<dbReference type="RefSeq" id="WP_344157480.1">
    <property type="nucleotide sequence ID" value="NZ_BAAAQR010000017.1"/>
</dbReference>
<protein>
    <submittedName>
        <fullName evidence="2">DinB family protein</fullName>
    </submittedName>
</protein>
<reference evidence="3" key="1">
    <citation type="journal article" date="2019" name="Int. J. Syst. Evol. Microbiol.">
        <title>The Global Catalogue of Microorganisms (GCM) 10K type strain sequencing project: providing services to taxonomists for standard genome sequencing and annotation.</title>
        <authorList>
            <consortium name="The Broad Institute Genomics Platform"/>
            <consortium name="The Broad Institute Genome Sequencing Center for Infectious Disease"/>
            <person name="Wu L."/>
            <person name="Ma J."/>
        </authorList>
    </citation>
    <scope>NUCLEOTIDE SEQUENCE [LARGE SCALE GENOMIC DNA]</scope>
    <source>
        <strain evidence="3">JCM 16022</strain>
    </source>
</reference>
<dbReference type="Gene3D" id="1.20.120.450">
    <property type="entry name" value="dinb family like domain"/>
    <property type="match status" value="1"/>
</dbReference>
<proteinExistence type="predicted"/>
<evidence type="ECO:0000256" key="1">
    <source>
        <dbReference type="SAM" id="MobiDB-lite"/>
    </source>
</evidence>
<organism evidence="2 3">
    <name type="scientific">Nocardioides koreensis</name>
    <dbReference type="NCBI Taxonomy" id="433651"/>
    <lineage>
        <taxon>Bacteria</taxon>
        <taxon>Bacillati</taxon>
        <taxon>Actinomycetota</taxon>
        <taxon>Actinomycetes</taxon>
        <taxon>Propionibacteriales</taxon>
        <taxon>Nocardioidaceae</taxon>
        <taxon>Nocardioides</taxon>
    </lineage>
</organism>
<sequence>MTEQTSEQTENRTQPGFNGMWVDPAHDPRGTDEPPVGEKATLRQYLDHYRMTFEMKCEGLTPEQLATRSVPPSTMSLLGLVRHLAKVEHHWFRRVLEGQGDLPHLYDTEEDPNLDFSGAVGTEACVADAWESWRREVAHAREVYERYDDLGERFVPGEPWQVRGVVVHMIEEYARHCGHVDLLRECVDGRTGQ</sequence>
<evidence type="ECO:0000313" key="2">
    <source>
        <dbReference type="EMBL" id="GAA2155483.1"/>
    </source>
</evidence>
<feature type="compositionally biased region" description="Polar residues" evidence="1">
    <location>
        <begin position="1"/>
        <end position="16"/>
    </location>
</feature>
<comment type="caution">
    <text evidence="2">The sequence shown here is derived from an EMBL/GenBank/DDBJ whole genome shotgun (WGS) entry which is preliminary data.</text>
</comment>
<dbReference type="Proteomes" id="UP001501771">
    <property type="component" value="Unassembled WGS sequence"/>
</dbReference>
<gene>
    <name evidence="2" type="ORF">GCM10009844_42620</name>
</gene>
<feature type="region of interest" description="Disordered" evidence="1">
    <location>
        <begin position="1"/>
        <end position="38"/>
    </location>
</feature>